<accession>A0A921UFX9</accession>
<dbReference type="AlphaFoldDB" id="A0A921UFX9"/>
<comment type="caution">
    <text evidence="7">The sequence shown here is derived from an EMBL/GenBank/DDBJ whole genome shotgun (WGS) entry which is preliminary data.</text>
</comment>
<dbReference type="PANTHER" id="PTHR11011:SF99">
    <property type="entry name" value="FATTY ACYL-COA REDUCTASE 3"/>
    <property type="match status" value="1"/>
</dbReference>
<dbReference type="GO" id="GO:0102965">
    <property type="term" value="F:alcohol-forming long-chain fatty acyl-CoA reductase activity"/>
    <property type="evidence" value="ECO:0007669"/>
    <property type="project" value="UniProtKB-EC"/>
</dbReference>
<dbReference type="InterPro" id="IPR013120">
    <property type="entry name" value="FAR_NAD-bd"/>
</dbReference>
<dbReference type="Pfam" id="PF07993">
    <property type="entry name" value="NAD_binding_4"/>
    <property type="match status" value="1"/>
</dbReference>
<reference evidence="7" key="2">
    <citation type="submission" date="2020-10" db="EMBL/GenBank/DDBJ databases">
        <authorList>
            <person name="Cooper E.A."/>
            <person name="Brenton Z.W."/>
            <person name="Flinn B.S."/>
            <person name="Jenkins J."/>
            <person name="Shu S."/>
            <person name="Flowers D."/>
            <person name="Luo F."/>
            <person name="Wang Y."/>
            <person name="Xia P."/>
            <person name="Barry K."/>
            <person name="Daum C."/>
            <person name="Lipzen A."/>
            <person name="Yoshinaga Y."/>
            <person name="Schmutz J."/>
            <person name="Saski C."/>
            <person name="Vermerris W."/>
            <person name="Kresovich S."/>
        </authorList>
    </citation>
    <scope>NUCLEOTIDE SEQUENCE</scope>
</reference>
<keyword evidence="2 4" id="KW-0444">Lipid biosynthesis</keyword>
<feature type="domain" description="Fatty acyl-CoA reductase C-terminal" evidence="5">
    <location>
        <begin position="408"/>
        <end position="512"/>
    </location>
</feature>
<feature type="domain" description="Thioester reductase (TE)" evidence="6">
    <location>
        <begin position="22"/>
        <end position="322"/>
    </location>
</feature>
<organism evidence="7 8">
    <name type="scientific">Sorghum bicolor</name>
    <name type="common">Sorghum</name>
    <name type="synonym">Sorghum vulgare</name>
    <dbReference type="NCBI Taxonomy" id="4558"/>
    <lineage>
        <taxon>Eukaryota</taxon>
        <taxon>Viridiplantae</taxon>
        <taxon>Streptophyta</taxon>
        <taxon>Embryophyta</taxon>
        <taxon>Tracheophyta</taxon>
        <taxon>Spermatophyta</taxon>
        <taxon>Magnoliopsida</taxon>
        <taxon>Liliopsida</taxon>
        <taxon>Poales</taxon>
        <taxon>Poaceae</taxon>
        <taxon>PACMAD clade</taxon>
        <taxon>Panicoideae</taxon>
        <taxon>Andropogonodae</taxon>
        <taxon>Andropogoneae</taxon>
        <taxon>Sorghinae</taxon>
        <taxon>Sorghum</taxon>
    </lineage>
</organism>
<dbReference type="SUPFAM" id="SSF51735">
    <property type="entry name" value="NAD(P)-binding Rossmann-fold domains"/>
    <property type="match status" value="1"/>
</dbReference>
<dbReference type="PANTHER" id="PTHR11011">
    <property type="entry name" value="MALE STERILITY PROTEIN 2-RELATED"/>
    <property type="match status" value="1"/>
</dbReference>
<comment type="catalytic activity">
    <reaction evidence="4">
        <text>a long-chain fatty acyl-CoA + 2 NADPH + 2 H(+) = a long-chain primary fatty alcohol + 2 NADP(+) + CoA</text>
        <dbReference type="Rhea" id="RHEA:52716"/>
        <dbReference type="ChEBI" id="CHEBI:15378"/>
        <dbReference type="ChEBI" id="CHEBI:57287"/>
        <dbReference type="ChEBI" id="CHEBI:57783"/>
        <dbReference type="ChEBI" id="CHEBI:58349"/>
        <dbReference type="ChEBI" id="CHEBI:77396"/>
        <dbReference type="ChEBI" id="CHEBI:83139"/>
        <dbReference type="EC" id="1.2.1.84"/>
    </reaction>
</comment>
<proteinExistence type="inferred from homology"/>
<sequence length="514" mass="58405">MIGDEVDSDVVVRYFRGKSILITGSTGFLGKVLVEKILRVQPDVKKIFLLIRAADVESAKQRVETEVTGREIFQILKNKHGNGFEGFIQEKICPLPGDVMYENLGLGPAKLREVCKEIDIIVNGAATTNFYERYDVAFDTNVMGAKHICEFAKRCSKLKMLLHVSTAYVAGEQEGVVLEKPFRLGETLREGTHLDIESELNLIKETRRELKANCSSEKVERRTMKDLGLKRAREFGWPNTYVFTKAMGEMLLGHLRGDLPVVIVRPSIITSILNEPLPGWMEGIRTIDSFIIGYAKQALSIFLVDLELIMDVIPGDMVVNAMMVAMAAHSEEQAQQLSIYHLTSSVRHPAPYAVLAECGHRYFLHNPLRSGSGSGSGGKNSGEPVRPARMRFFRTLPRFRAYMAVKFRLPLEILRLLNIALCGAFSRRYDELSRKYRYVMHIAELYAPYALFKGCFDDSNTERLRTAMANNNNNNNNNGQDRKYDEFGFDPKCIDWDDYFYRVHIPGVVKYLWD</sequence>
<dbReference type="InterPro" id="IPR033640">
    <property type="entry name" value="FAR_C"/>
</dbReference>
<dbReference type="EMBL" id="CM027684">
    <property type="protein sequence ID" value="KAG0529061.1"/>
    <property type="molecule type" value="Genomic_DNA"/>
</dbReference>
<protein>
    <recommendedName>
        <fullName evidence="4">Fatty acyl-CoA reductase</fullName>
        <ecNumber evidence="4">1.2.1.84</ecNumber>
    </recommendedName>
</protein>
<dbReference type="GO" id="GO:0080019">
    <property type="term" value="F:alcohol-forming very long-chain fatty acyl-CoA reductase activity"/>
    <property type="evidence" value="ECO:0007669"/>
    <property type="project" value="InterPro"/>
</dbReference>
<name>A0A921UFX9_SORBI</name>
<dbReference type="CDD" id="cd05236">
    <property type="entry name" value="FAR-N_SDR_e"/>
    <property type="match status" value="1"/>
</dbReference>
<comment type="function">
    <text evidence="4">Catalyzes the reduction of fatty acyl-CoA to fatty alcohols.</text>
</comment>
<comment type="similarity">
    <text evidence="1 4">Belongs to the fatty acyl-CoA reductase family.</text>
</comment>
<evidence type="ECO:0000259" key="6">
    <source>
        <dbReference type="Pfam" id="PF07993"/>
    </source>
</evidence>
<evidence type="ECO:0000256" key="4">
    <source>
        <dbReference type="RuleBase" id="RU363097"/>
    </source>
</evidence>
<reference evidence="7" key="1">
    <citation type="journal article" date="2019" name="BMC Genomics">
        <title>A new reference genome for Sorghum bicolor reveals high levels of sequence similarity between sweet and grain genotypes: implications for the genetics of sugar metabolism.</title>
        <authorList>
            <person name="Cooper E.A."/>
            <person name="Brenton Z.W."/>
            <person name="Flinn B.S."/>
            <person name="Jenkins J."/>
            <person name="Shu S."/>
            <person name="Flowers D."/>
            <person name="Luo F."/>
            <person name="Wang Y."/>
            <person name="Xia P."/>
            <person name="Barry K."/>
            <person name="Daum C."/>
            <person name="Lipzen A."/>
            <person name="Yoshinaga Y."/>
            <person name="Schmutz J."/>
            <person name="Saski C."/>
            <person name="Vermerris W."/>
            <person name="Kresovich S."/>
        </authorList>
    </citation>
    <scope>NUCLEOTIDE SEQUENCE</scope>
</reference>
<dbReference type="InterPro" id="IPR036291">
    <property type="entry name" value="NAD(P)-bd_dom_sf"/>
</dbReference>
<keyword evidence="3 4" id="KW-0443">Lipid metabolism</keyword>
<keyword evidence="4" id="KW-0521">NADP</keyword>
<dbReference type="InterPro" id="IPR026055">
    <property type="entry name" value="FAR"/>
</dbReference>
<dbReference type="CDD" id="cd09071">
    <property type="entry name" value="FAR_C"/>
    <property type="match status" value="1"/>
</dbReference>
<gene>
    <name evidence="7" type="ORF">BDA96_05G066200</name>
</gene>
<dbReference type="GO" id="GO:0006629">
    <property type="term" value="P:lipid metabolic process"/>
    <property type="evidence" value="ECO:0007669"/>
    <property type="project" value="UniProtKB-KW"/>
</dbReference>
<keyword evidence="4" id="KW-0560">Oxidoreductase</keyword>
<dbReference type="EC" id="1.2.1.84" evidence="4"/>
<dbReference type="Pfam" id="PF03015">
    <property type="entry name" value="Sterile"/>
    <property type="match status" value="1"/>
</dbReference>
<evidence type="ECO:0000313" key="8">
    <source>
        <dbReference type="Proteomes" id="UP000807115"/>
    </source>
</evidence>
<evidence type="ECO:0000256" key="1">
    <source>
        <dbReference type="ARBA" id="ARBA00005928"/>
    </source>
</evidence>
<evidence type="ECO:0000259" key="5">
    <source>
        <dbReference type="Pfam" id="PF03015"/>
    </source>
</evidence>
<evidence type="ECO:0000313" key="7">
    <source>
        <dbReference type="EMBL" id="KAG0529061.1"/>
    </source>
</evidence>
<evidence type="ECO:0000256" key="3">
    <source>
        <dbReference type="ARBA" id="ARBA00023098"/>
    </source>
</evidence>
<dbReference type="Gene3D" id="3.40.50.720">
    <property type="entry name" value="NAD(P)-binding Rossmann-like Domain"/>
    <property type="match status" value="1"/>
</dbReference>
<dbReference type="Proteomes" id="UP000807115">
    <property type="component" value="Chromosome 5"/>
</dbReference>
<evidence type="ECO:0000256" key="2">
    <source>
        <dbReference type="ARBA" id="ARBA00022516"/>
    </source>
</evidence>